<protein>
    <submittedName>
        <fullName evidence="1">Uncharacterized protein TCIL3000_7_5320</fullName>
    </submittedName>
</protein>
<accession>G0UQQ7</accession>
<gene>
    <name evidence="1" type="ORF">TCIL3000_7_5320</name>
</gene>
<sequence length="1150" mass="126273">MDNETHIQLQLEAPPKASKRVIQSRGGTSSHFAHSSALDWPECWVVSSVVMRLCSVLHLLIKHCDSDFRKRACRSLSASSQLPYGASFQAIQSLLESCGRVPDTVNISVERGLFAINALAAYHFAVMARGPRCVTGGVPLISLVLSSTPENGRPSPLRIQLGIDDPLDSDKGLHSYRKFLGEVTERSNCAMQLRGQAGSTEHDESPPASSSGLLHQIWKLLAAGVATIVGDSNIIYHEFVLCSPFHKCVLDLNGIGGHHTPPSYLLSRIGQLLAQDARVSETSLPSGNFPKALVLSSRALGVHGLSLCYIVGTLLNTCMRLFFNVVPSLEELRVAHGRGSVRSKWLLENALLVQQDEQSAFYCPDLLLMLQEIRLEFQFPQRSFPVLEFFQKAVHDVPLRLQQLAVGDFGDVDVYTRIVAHWGPSLRVEMESGAQHSVRKGTANCVAQEENEGPLRVLFRVVRALYTRVFPGRDVPLIALRAPTSRSALDFLLYSWFMAPPQVRCFEIDARGARLASLRREEVHHLGDFIIRAMLFYDFCGQRVLFAETHATTVDEAVRRVNELAVSLNIPKCDKFPLRSEQRISRNTTGAAAIGYRAASTTCIDSEVAVLLEALTATTRVQPRLCFVGTSDAASPFVEGVVEVLVPHYSIRATAVVKKSYGIIPSLVVACRQALKEFFSVVTDVAPSAIESSLQRAADAAPLIPRDGFPHFDARFYTPTNLLGELLQGVVCRYDCTYTVDTHTREIVCCVHIPSIAGHVNFAQENSSFPLGIGRGSTKRRAWAAAAFQALSSNFFDFQSQVDRHKLLCELLLRPGDLFALGYTAGFSVGVTRRGVENSGRFECTIGPSQAATSAERGEGVSGAVITCGADNAAYAYISAVDTLLSSLQKRDARYRGHCVGSGCGEFTSWDITSNYAKSVWHACCGAVGVALGGKIALSYEGGCGERAGWGKDAQITIRLVARTMAFGKGDKETNNEDKDTMRYRITETGLISLHERRIREYSQLNQENHDRLISGKQIVFASTRLLAEAVEKYAGEYTKKELEQLLTLLQWRRRELEACPRLNTRRRIELLTELTLGCQSRVVVGPFANCGVTAHLGAWLPGYDRGSRVPIVISTCSARATECALQDLQHEADAVLGSLWSIVARACRH</sequence>
<reference evidence="1" key="1">
    <citation type="journal article" date="2012" name="Proc. Natl. Acad. Sci. U.S.A.">
        <title>Antigenic diversity is generated by distinct evolutionary mechanisms in African trypanosome species.</title>
        <authorList>
            <person name="Jackson A.P."/>
            <person name="Berry A."/>
            <person name="Aslett M."/>
            <person name="Allison H.C."/>
            <person name="Burton P."/>
            <person name="Vavrova-Anderson J."/>
            <person name="Brown R."/>
            <person name="Browne H."/>
            <person name="Corton N."/>
            <person name="Hauser H."/>
            <person name="Gamble J."/>
            <person name="Gilderthorp R."/>
            <person name="Marcello L."/>
            <person name="McQuillan J."/>
            <person name="Otto T.D."/>
            <person name="Quail M.A."/>
            <person name="Sanders M.J."/>
            <person name="van Tonder A."/>
            <person name="Ginger M.L."/>
            <person name="Field M.C."/>
            <person name="Barry J.D."/>
            <person name="Hertz-Fowler C."/>
            <person name="Berriman M."/>
        </authorList>
    </citation>
    <scope>NUCLEOTIDE SEQUENCE</scope>
    <source>
        <strain evidence="1">IL3000</strain>
    </source>
</reference>
<evidence type="ECO:0000313" key="1">
    <source>
        <dbReference type="EMBL" id="CCC91718.1"/>
    </source>
</evidence>
<name>G0UQQ7_TRYCI</name>
<dbReference type="AlphaFoldDB" id="G0UQQ7"/>
<dbReference type="EMBL" id="HE575320">
    <property type="protein sequence ID" value="CCC91718.1"/>
    <property type="molecule type" value="Genomic_DNA"/>
</dbReference>
<organism evidence="1">
    <name type="scientific">Trypanosoma congolense (strain IL3000)</name>
    <dbReference type="NCBI Taxonomy" id="1068625"/>
    <lineage>
        <taxon>Eukaryota</taxon>
        <taxon>Discoba</taxon>
        <taxon>Euglenozoa</taxon>
        <taxon>Kinetoplastea</taxon>
        <taxon>Metakinetoplastina</taxon>
        <taxon>Trypanosomatida</taxon>
        <taxon>Trypanosomatidae</taxon>
        <taxon>Trypanosoma</taxon>
        <taxon>Nannomonas</taxon>
    </lineage>
</organism>
<dbReference type="VEuPathDB" id="TriTrypDB:TcIL3000_7_5320"/>
<proteinExistence type="predicted"/>